<organism evidence="2 3">
    <name type="scientific">Rufibacter tibetensis</name>
    <dbReference type="NCBI Taxonomy" id="512763"/>
    <lineage>
        <taxon>Bacteria</taxon>
        <taxon>Pseudomonadati</taxon>
        <taxon>Bacteroidota</taxon>
        <taxon>Cytophagia</taxon>
        <taxon>Cytophagales</taxon>
        <taxon>Hymenobacteraceae</taxon>
        <taxon>Rufibacter</taxon>
    </lineage>
</organism>
<protein>
    <recommendedName>
        <fullName evidence="4">Acyltransferase 3 domain-containing protein</fullName>
    </recommendedName>
</protein>
<evidence type="ECO:0000256" key="1">
    <source>
        <dbReference type="SAM" id="Phobius"/>
    </source>
</evidence>
<keyword evidence="1" id="KW-0812">Transmembrane</keyword>
<evidence type="ECO:0008006" key="4">
    <source>
        <dbReference type="Google" id="ProtNLM"/>
    </source>
</evidence>
<feature type="transmembrane region" description="Helical" evidence="1">
    <location>
        <begin position="119"/>
        <end position="136"/>
    </location>
</feature>
<evidence type="ECO:0000313" key="2">
    <source>
        <dbReference type="EMBL" id="ALI99768.1"/>
    </source>
</evidence>
<reference evidence="2 3" key="1">
    <citation type="submission" date="2015-08" db="EMBL/GenBank/DDBJ databases">
        <title>Complete genome sequence of Rufibacter tibetensis strain 1351t, a radiation-resistant bacterium from tibet plateau.</title>
        <authorList>
            <person name="Dai J."/>
        </authorList>
    </citation>
    <scope>NUCLEOTIDE SEQUENCE [LARGE SCALE GENOMIC DNA]</scope>
    <source>
        <strain evidence="2 3">1351</strain>
    </source>
</reference>
<accession>A0A0N7HWN8</accession>
<gene>
    <name evidence="2" type="ORF">DC20_13280</name>
</gene>
<proteinExistence type="predicted"/>
<keyword evidence="1" id="KW-0472">Membrane</keyword>
<sequence length="186" mass="21130">MIISSALWLILEQTNFDNGETVISPHYLALFTFGMLAANETLVDRNHKKRLISAFSEKAIYILSTVTVLLIMILEHLRIYEAPYPYTDILIGISCMGLLVSLSTGGLKYVTKCLSWKPIAFMGSFAYSIYLIHAPLLQIQYQYIVNPLNLSPLHGVLFYLLVGTPMIIGFAYLFFLVAEKPFIRRR</sequence>
<dbReference type="EMBL" id="CP012643">
    <property type="protein sequence ID" value="ALI99768.1"/>
    <property type="molecule type" value="Genomic_DNA"/>
</dbReference>
<dbReference type="PATRIC" id="fig|512763.3.peg.2913"/>
<dbReference type="Proteomes" id="UP000061382">
    <property type="component" value="Chromosome"/>
</dbReference>
<feature type="transmembrane region" description="Helical" evidence="1">
    <location>
        <begin position="156"/>
        <end position="178"/>
    </location>
</feature>
<dbReference type="AlphaFoldDB" id="A0A0N7HWN8"/>
<evidence type="ECO:0000313" key="3">
    <source>
        <dbReference type="Proteomes" id="UP000061382"/>
    </source>
</evidence>
<feature type="transmembrane region" description="Helical" evidence="1">
    <location>
        <begin position="89"/>
        <end position="107"/>
    </location>
</feature>
<name>A0A0N7HWN8_9BACT</name>
<keyword evidence="3" id="KW-1185">Reference proteome</keyword>
<keyword evidence="1" id="KW-1133">Transmembrane helix</keyword>
<feature type="transmembrane region" description="Helical" evidence="1">
    <location>
        <begin position="59"/>
        <end position="77"/>
    </location>
</feature>
<dbReference type="KEGG" id="rti:DC20_13280"/>